<keyword evidence="1" id="KW-1133">Transmembrane helix</keyword>
<reference evidence="2" key="2">
    <citation type="journal article" date="2015" name="Data Brief">
        <title>Shoot transcriptome of the giant reed, Arundo donax.</title>
        <authorList>
            <person name="Barrero R.A."/>
            <person name="Guerrero F.D."/>
            <person name="Moolhuijzen P."/>
            <person name="Goolsby J.A."/>
            <person name="Tidwell J."/>
            <person name="Bellgard S.E."/>
            <person name="Bellgard M.I."/>
        </authorList>
    </citation>
    <scope>NUCLEOTIDE SEQUENCE</scope>
    <source>
        <tissue evidence="2">Shoot tissue taken approximately 20 cm above the soil surface</tissue>
    </source>
</reference>
<proteinExistence type="predicted"/>
<reference evidence="2" key="1">
    <citation type="submission" date="2014-09" db="EMBL/GenBank/DDBJ databases">
        <authorList>
            <person name="Magalhaes I.L.F."/>
            <person name="Oliveira U."/>
            <person name="Santos F.R."/>
            <person name="Vidigal T.H.D.A."/>
            <person name="Brescovit A.D."/>
            <person name="Santos A.J."/>
        </authorList>
    </citation>
    <scope>NUCLEOTIDE SEQUENCE</scope>
    <source>
        <tissue evidence="2">Shoot tissue taken approximately 20 cm above the soil surface</tissue>
    </source>
</reference>
<dbReference type="EMBL" id="GBRH01196919">
    <property type="protein sequence ID" value="JAE00977.1"/>
    <property type="molecule type" value="Transcribed_RNA"/>
</dbReference>
<feature type="transmembrane region" description="Helical" evidence="1">
    <location>
        <begin position="30"/>
        <end position="53"/>
    </location>
</feature>
<evidence type="ECO:0000256" key="1">
    <source>
        <dbReference type="SAM" id="Phobius"/>
    </source>
</evidence>
<dbReference type="AlphaFoldDB" id="A0A0A9ELJ6"/>
<keyword evidence="1" id="KW-0472">Membrane</keyword>
<evidence type="ECO:0000313" key="2">
    <source>
        <dbReference type="EMBL" id="JAE00977.1"/>
    </source>
</evidence>
<name>A0A0A9ELJ6_ARUDO</name>
<organism evidence="2">
    <name type="scientific">Arundo donax</name>
    <name type="common">Giant reed</name>
    <name type="synonym">Donax arundinaceus</name>
    <dbReference type="NCBI Taxonomy" id="35708"/>
    <lineage>
        <taxon>Eukaryota</taxon>
        <taxon>Viridiplantae</taxon>
        <taxon>Streptophyta</taxon>
        <taxon>Embryophyta</taxon>
        <taxon>Tracheophyta</taxon>
        <taxon>Spermatophyta</taxon>
        <taxon>Magnoliopsida</taxon>
        <taxon>Liliopsida</taxon>
        <taxon>Poales</taxon>
        <taxon>Poaceae</taxon>
        <taxon>PACMAD clade</taxon>
        <taxon>Arundinoideae</taxon>
        <taxon>Arundineae</taxon>
        <taxon>Arundo</taxon>
    </lineage>
</organism>
<accession>A0A0A9ELJ6</accession>
<keyword evidence="1" id="KW-0812">Transmembrane</keyword>
<protein>
    <submittedName>
        <fullName evidence="2">Uncharacterized protein</fullName>
    </submittedName>
</protein>
<sequence>MQKVSSSFHFKRHYIQQPRYNYRLQSSLSVLPLFLANAIYIPCAFFSGTMSILSC</sequence>